<comment type="similarity">
    <text evidence="1">Belongs to the DprA/Smf family.</text>
</comment>
<dbReference type="PANTHER" id="PTHR43022">
    <property type="entry name" value="PROTEIN SMF"/>
    <property type="match status" value="1"/>
</dbReference>
<proteinExistence type="inferred from homology"/>
<protein>
    <submittedName>
        <fullName evidence="3">DNA processing protein</fullName>
    </submittedName>
</protein>
<organism evidence="3 4">
    <name type="scientific">Zhihengliuella flava</name>
    <dbReference type="NCBI Taxonomy" id="1285193"/>
    <lineage>
        <taxon>Bacteria</taxon>
        <taxon>Bacillati</taxon>
        <taxon>Actinomycetota</taxon>
        <taxon>Actinomycetes</taxon>
        <taxon>Micrococcales</taxon>
        <taxon>Micrococcaceae</taxon>
        <taxon>Zhihengliuella</taxon>
    </lineage>
</organism>
<sequence>MEQENQRLARAALTRLIEPGDLLGAALVDVTGPEEALELMCDDSRKPTAALQQSVSDRLGDAATTRREVRLETGFQRWRTRVPDLAPQRDLDTLRRVGGGFLGPEDPDWPEAVNGLDLARPLGLWWRGQVSPAVGLARPRVAVVGSRDASEYGIRATHELIAPLMERDCQIVSGGAYGIDAAAHRAALGATARGEAPGVRGAPTIAMMAGGLDRFYPAGNESLLREVARTGLLLSEVPPGSSPTRWRFLQRNRVIAALSTLTVVVEARWRSGALATARRAAELGRTVAAVPGSIFSANSAGCHRLMHEVGALPVVSGGDLLELLSLEHSHVSTPHGGMSGRQYDDLDVPDRLLFDALPLRQLTTVDQLCRVAGLSLGAVLSGLSRLRACGLATEADGQWRRSAAK</sequence>
<dbReference type="Gene3D" id="3.40.50.450">
    <property type="match status" value="1"/>
</dbReference>
<dbReference type="RefSeq" id="WP_196834924.1">
    <property type="nucleotide sequence ID" value="NZ_JADOTZ010000001.1"/>
</dbReference>
<dbReference type="SUPFAM" id="SSF102405">
    <property type="entry name" value="MCP/YpsA-like"/>
    <property type="match status" value="1"/>
</dbReference>
<feature type="domain" description="Smf/DprA SLOG" evidence="2">
    <location>
        <begin position="102"/>
        <end position="324"/>
    </location>
</feature>
<dbReference type="InterPro" id="IPR003488">
    <property type="entry name" value="DprA"/>
</dbReference>
<accession>A0A931GEG2</accession>
<evidence type="ECO:0000256" key="1">
    <source>
        <dbReference type="ARBA" id="ARBA00006525"/>
    </source>
</evidence>
<dbReference type="GO" id="GO:0009294">
    <property type="term" value="P:DNA-mediated transformation"/>
    <property type="evidence" value="ECO:0007669"/>
    <property type="project" value="InterPro"/>
</dbReference>
<dbReference type="InterPro" id="IPR057666">
    <property type="entry name" value="DrpA_SLOG"/>
</dbReference>
<dbReference type="Proteomes" id="UP000625033">
    <property type="component" value="Unassembled WGS sequence"/>
</dbReference>
<evidence type="ECO:0000313" key="4">
    <source>
        <dbReference type="Proteomes" id="UP000625033"/>
    </source>
</evidence>
<dbReference type="EMBL" id="JADOTZ010000001">
    <property type="protein sequence ID" value="MBG6083492.1"/>
    <property type="molecule type" value="Genomic_DNA"/>
</dbReference>
<evidence type="ECO:0000313" key="3">
    <source>
        <dbReference type="EMBL" id="MBG6083492.1"/>
    </source>
</evidence>
<comment type="caution">
    <text evidence="3">The sequence shown here is derived from an EMBL/GenBank/DDBJ whole genome shotgun (WGS) entry which is preliminary data.</text>
</comment>
<evidence type="ECO:0000259" key="2">
    <source>
        <dbReference type="Pfam" id="PF02481"/>
    </source>
</evidence>
<dbReference type="PANTHER" id="PTHR43022:SF1">
    <property type="entry name" value="PROTEIN SMF"/>
    <property type="match status" value="1"/>
</dbReference>
<dbReference type="AlphaFoldDB" id="A0A931GEG2"/>
<gene>
    <name evidence="3" type="ORF">IW252_000259</name>
</gene>
<dbReference type="Pfam" id="PF02481">
    <property type="entry name" value="DNA_processg_A"/>
    <property type="match status" value="1"/>
</dbReference>
<keyword evidence="4" id="KW-1185">Reference proteome</keyword>
<name>A0A931GEG2_9MICC</name>
<reference evidence="3" key="1">
    <citation type="submission" date="2020-11" db="EMBL/GenBank/DDBJ databases">
        <title>Sequencing the genomes of 1000 actinobacteria strains.</title>
        <authorList>
            <person name="Klenk H.-P."/>
        </authorList>
    </citation>
    <scope>NUCLEOTIDE SEQUENCE</scope>
    <source>
        <strain evidence="3">DSM 26152</strain>
    </source>
</reference>